<organism evidence="6 7">
    <name type="scientific">Hypsizygus marmoreus</name>
    <name type="common">White beech mushroom</name>
    <name type="synonym">Agaricus marmoreus</name>
    <dbReference type="NCBI Taxonomy" id="39966"/>
    <lineage>
        <taxon>Eukaryota</taxon>
        <taxon>Fungi</taxon>
        <taxon>Dikarya</taxon>
        <taxon>Basidiomycota</taxon>
        <taxon>Agaricomycotina</taxon>
        <taxon>Agaricomycetes</taxon>
        <taxon>Agaricomycetidae</taxon>
        <taxon>Agaricales</taxon>
        <taxon>Tricholomatineae</taxon>
        <taxon>Lyophyllaceae</taxon>
        <taxon>Hypsizygus</taxon>
    </lineage>
</organism>
<feature type="compositionally biased region" description="Basic and acidic residues" evidence="4">
    <location>
        <begin position="213"/>
        <end position="225"/>
    </location>
</feature>
<dbReference type="GO" id="GO:0000981">
    <property type="term" value="F:DNA-binding transcription factor activity, RNA polymerase II-specific"/>
    <property type="evidence" value="ECO:0007669"/>
    <property type="project" value="TreeGrafter"/>
</dbReference>
<dbReference type="EMBL" id="LUEZ02000049">
    <property type="protein sequence ID" value="RDB22780.1"/>
    <property type="molecule type" value="Genomic_DNA"/>
</dbReference>
<accession>A0A369JNI2</accession>
<evidence type="ECO:0000256" key="3">
    <source>
        <dbReference type="PROSITE-ProRule" id="PRU00267"/>
    </source>
</evidence>
<feature type="compositionally biased region" description="Polar residues" evidence="4">
    <location>
        <begin position="308"/>
        <end position="319"/>
    </location>
</feature>
<dbReference type="GO" id="GO:0005634">
    <property type="term" value="C:nucleus"/>
    <property type="evidence" value="ECO:0007669"/>
    <property type="project" value="UniProtKB-UniRule"/>
</dbReference>
<sequence>MQHNVPMKDEEAHELQFPVMYTLPPYLNTSELQNSDFGNWSLSSAPDSKFTPAPIPPHEFLPLSGPLHGAEQQSLCFSHPENSFSNPTNPPTYPQFQNSYHFPSTSQGLPPPSPRTHIPRPPNAFMLYRSNLLKNGTIPPNVERRQQHLSRVAGECWNLLPPEEKAKWQDQAAKVLLEHQQRNPDYKFTPAPRGSRRAKAKGRADNGVEQVEGEDRIRQIREEYTKIAGPAVPPTRRRRAKTQNRDLKKESDTEKSPIQPQPVQSPPPSIPPSPSFSSPGHESNEMPPLPPYFPQYSFPHIAAPPRRPSTSLGFSTPSQDNDRVGLNLARPSSTATSETGLTTFLKELDITPTASTFGLISMPPKSPSPVPVSFPNPEMHLPDALRDSVPFTALDLSFHPSAPSGDGSAQMPQNNPESFLGALYGDKFDFMMNSTPNQPFFDDTYIYDTFGASTSHQMQGAWNLGNSSLTDALNPYTL</sequence>
<dbReference type="Gene3D" id="1.10.30.10">
    <property type="entry name" value="High mobility group box domain"/>
    <property type="match status" value="1"/>
</dbReference>
<keyword evidence="2 3" id="KW-0539">Nucleus</keyword>
<feature type="domain" description="HMG box" evidence="5">
    <location>
        <begin position="118"/>
        <end position="187"/>
    </location>
</feature>
<proteinExistence type="predicted"/>
<dbReference type="InParanoid" id="A0A369JNI2"/>
<dbReference type="PANTHER" id="PTHR45789:SF2">
    <property type="entry name" value="FI18025P1"/>
    <property type="match status" value="1"/>
</dbReference>
<dbReference type="OrthoDB" id="6247875at2759"/>
<dbReference type="SUPFAM" id="SSF47095">
    <property type="entry name" value="HMG-box"/>
    <property type="match status" value="1"/>
</dbReference>
<gene>
    <name evidence="6" type="primary">ROX1_1</name>
    <name evidence="6" type="ORF">Hypma_010259</name>
</gene>
<dbReference type="InterPro" id="IPR051356">
    <property type="entry name" value="SOX/SOX-like_TF"/>
</dbReference>
<evidence type="ECO:0000256" key="2">
    <source>
        <dbReference type="ARBA" id="ARBA00023242"/>
    </source>
</evidence>
<dbReference type="GO" id="GO:0000978">
    <property type="term" value="F:RNA polymerase II cis-regulatory region sequence-specific DNA binding"/>
    <property type="evidence" value="ECO:0007669"/>
    <property type="project" value="TreeGrafter"/>
</dbReference>
<evidence type="ECO:0000259" key="5">
    <source>
        <dbReference type="PROSITE" id="PS50118"/>
    </source>
</evidence>
<dbReference type="PROSITE" id="PS50118">
    <property type="entry name" value="HMG_BOX_2"/>
    <property type="match status" value="1"/>
</dbReference>
<dbReference type="PANTHER" id="PTHR45789">
    <property type="entry name" value="FI18025P1"/>
    <property type="match status" value="1"/>
</dbReference>
<feature type="DNA-binding region" description="HMG box" evidence="3">
    <location>
        <begin position="118"/>
        <end position="187"/>
    </location>
</feature>
<dbReference type="SMART" id="SM00398">
    <property type="entry name" value="HMG"/>
    <property type="match status" value="1"/>
</dbReference>
<evidence type="ECO:0000256" key="4">
    <source>
        <dbReference type="SAM" id="MobiDB-lite"/>
    </source>
</evidence>
<feature type="region of interest" description="Disordered" evidence="4">
    <location>
        <begin position="179"/>
        <end position="324"/>
    </location>
</feature>
<comment type="caution">
    <text evidence="6">The sequence shown here is derived from an EMBL/GenBank/DDBJ whole genome shotgun (WGS) entry which is preliminary data.</text>
</comment>
<dbReference type="Proteomes" id="UP000076154">
    <property type="component" value="Unassembled WGS sequence"/>
</dbReference>
<evidence type="ECO:0000256" key="1">
    <source>
        <dbReference type="ARBA" id="ARBA00023125"/>
    </source>
</evidence>
<dbReference type="InterPro" id="IPR009071">
    <property type="entry name" value="HMG_box_dom"/>
</dbReference>
<name>A0A369JNI2_HYPMA</name>
<dbReference type="InterPro" id="IPR036910">
    <property type="entry name" value="HMG_box_dom_sf"/>
</dbReference>
<keyword evidence="1 3" id="KW-0238">DNA-binding</keyword>
<reference evidence="6" key="1">
    <citation type="submission" date="2018-04" db="EMBL/GenBank/DDBJ databases">
        <title>Whole genome sequencing of Hypsizygus marmoreus.</title>
        <authorList>
            <person name="Choi I.-G."/>
            <person name="Min B."/>
            <person name="Kim J.-G."/>
            <person name="Kim S."/>
            <person name="Oh Y.-L."/>
            <person name="Kong W.-S."/>
            <person name="Park H."/>
            <person name="Jeong J."/>
            <person name="Song E.-S."/>
        </authorList>
    </citation>
    <scope>NUCLEOTIDE SEQUENCE [LARGE SCALE GENOMIC DNA]</scope>
    <source>
        <strain evidence="6">51987-8</strain>
    </source>
</reference>
<evidence type="ECO:0000313" key="7">
    <source>
        <dbReference type="Proteomes" id="UP000076154"/>
    </source>
</evidence>
<dbReference type="CDD" id="cd01389">
    <property type="entry name" value="HMG-box_ROX1-like"/>
    <property type="match status" value="1"/>
</dbReference>
<evidence type="ECO:0000313" key="6">
    <source>
        <dbReference type="EMBL" id="RDB22780.1"/>
    </source>
</evidence>
<feature type="compositionally biased region" description="Basic and acidic residues" evidence="4">
    <location>
        <begin position="243"/>
        <end position="255"/>
    </location>
</feature>
<feature type="compositionally biased region" description="Pro residues" evidence="4">
    <location>
        <begin position="259"/>
        <end position="274"/>
    </location>
</feature>
<dbReference type="STRING" id="39966.A0A369JNI2"/>
<dbReference type="Pfam" id="PF00505">
    <property type="entry name" value="HMG_box"/>
    <property type="match status" value="1"/>
</dbReference>
<dbReference type="AlphaFoldDB" id="A0A369JNI2"/>
<protein>
    <submittedName>
        <fullName evidence="6">Repressor ROX1</fullName>
    </submittedName>
</protein>
<keyword evidence="7" id="KW-1185">Reference proteome</keyword>